<dbReference type="Pfam" id="PF06629">
    <property type="entry name" value="MipA"/>
    <property type="match status" value="1"/>
</dbReference>
<evidence type="ECO:0000256" key="3">
    <source>
        <dbReference type="ARBA" id="ARBA00022729"/>
    </source>
</evidence>
<dbReference type="RefSeq" id="WP_100024481.1">
    <property type="nucleotide sequence ID" value="NZ_CP024699.1"/>
</dbReference>
<evidence type="ECO:0000313" key="7">
    <source>
        <dbReference type="EMBL" id="ATV58870.1"/>
    </source>
</evidence>
<accession>A0A2D3NU50</accession>
<dbReference type="EMBL" id="CP024699">
    <property type="protein sequence ID" value="ATV58870.1"/>
    <property type="molecule type" value="Genomic_DNA"/>
</dbReference>
<dbReference type="Proteomes" id="UP000230056">
    <property type="component" value="Chromosome"/>
</dbReference>
<comment type="similarity">
    <text evidence="2">Belongs to the MipA/OmpV family.</text>
</comment>
<protein>
    <recommendedName>
        <fullName evidence="9">MipA/OmpV family protein</fullName>
    </recommendedName>
</protein>
<dbReference type="GO" id="GO:0009279">
    <property type="term" value="C:cell outer membrane"/>
    <property type="evidence" value="ECO:0007669"/>
    <property type="project" value="UniProtKB-SubCell"/>
</dbReference>
<name>A0A2D3NU50_9FUSO</name>
<dbReference type="PANTHER" id="PTHR38776">
    <property type="entry name" value="MLTA-INTERACTING PROTEIN-RELATED"/>
    <property type="match status" value="1"/>
</dbReference>
<reference evidence="7 8" key="1">
    <citation type="submission" date="2017-11" db="EMBL/GenBank/DDBJ databases">
        <title>Genome sequencing of Fusobacterium periodonticum KCOM 1261.</title>
        <authorList>
            <person name="Kook J.-K."/>
            <person name="Park S.-N."/>
            <person name="Lim Y.K."/>
        </authorList>
    </citation>
    <scope>NUCLEOTIDE SEQUENCE [LARGE SCALE GENOMIC DNA]</scope>
    <source>
        <strain evidence="7 8">KCOM 1261</strain>
    </source>
</reference>
<evidence type="ECO:0008006" key="9">
    <source>
        <dbReference type="Google" id="ProtNLM"/>
    </source>
</evidence>
<sequence length="246" mass="27659">MKKYLLTMLALFSVAAVANDDFKASVTAAYGTRTSIYKGREENAIPIFPNLSYQNLYLKGTEVGFKFLDYNRFNSTLYVDLLDGHSIKGSRMDTGYESINRRRYQQAIGLKADVKLNEISENLTLTPSFSIGNRGSKTGLSLSYLYMPKENIIISPSVNVKYLSKKYTDYYFGVDRDELGGSITNEYTPDGAFEFGAGLYGEYYFTKNISALAYVNMKQYSSEVTKSPITEDRIITNVGAGLKYTF</sequence>
<organism evidence="7 8">
    <name type="scientific">Fusobacterium pseudoperiodonticum</name>
    <dbReference type="NCBI Taxonomy" id="2663009"/>
    <lineage>
        <taxon>Bacteria</taxon>
        <taxon>Fusobacteriati</taxon>
        <taxon>Fusobacteriota</taxon>
        <taxon>Fusobacteriia</taxon>
        <taxon>Fusobacteriales</taxon>
        <taxon>Fusobacteriaceae</taxon>
        <taxon>Fusobacterium</taxon>
    </lineage>
</organism>
<dbReference type="AlphaFoldDB" id="A0A2D3NU50"/>
<keyword evidence="3 6" id="KW-0732">Signal</keyword>
<keyword evidence="5" id="KW-0998">Cell outer membrane</keyword>
<evidence type="ECO:0000256" key="5">
    <source>
        <dbReference type="ARBA" id="ARBA00023237"/>
    </source>
</evidence>
<evidence type="ECO:0000256" key="4">
    <source>
        <dbReference type="ARBA" id="ARBA00023136"/>
    </source>
</evidence>
<feature type="chain" id="PRO_5013911288" description="MipA/OmpV family protein" evidence="6">
    <location>
        <begin position="19"/>
        <end position="246"/>
    </location>
</feature>
<evidence type="ECO:0000256" key="2">
    <source>
        <dbReference type="ARBA" id="ARBA00005722"/>
    </source>
</evidence>
<proteinExistence type="inferred from homology"/>
<evidence type="ECO:0000313" key="8">
    <source>
        <dbReference type="Proteomes" id="UP000230056"/>
    </source>
</evidence>
<comment type="subcellular location">
    <subcellularLocation>
        <location evidence="1">Cell outer membrane</location>
    </subcellularLocation>
</comment>
<dbReference type="PANTHER" id="PTHR38776:SF1">
    <property type="entry name" value="MLTA-INTERACTING PROTEIN-RELATED"/>
    <property type="match status" value="1"/>
</dbReference>
<evidence type="ECO:0000256" key="1">
    <source>
        <dbReference type="ARBA" id="ARBA00004442"/>
    </source>
</evidence>
<feature type="signal peptide" evidence="6">
    <location>
        <begin position="1"/>
        <end position="18"/>
    </location>
</feature>
<gene>
    <name evidence="7" type="ORF">CTM72_03345</name>
</gene>
<keyword evidence="4" id="KW-0472">Membrane</keyword>
<dbReference type="InterPro" id="IPR010583">
    <property type="entry name" value="MipA"/>
</dbReference>
<evidence type="ECO:0000256" key="6">
    <source>
        <dbReference type="SAM" id="SignalP"/>
    </source>
</evidence>